<evidence type="ECO:0000313" key="1">
    <source>
        <dbReference type="EMBL" id="CAD77686.1"/>
    </source>
</evidence>
<accession>Q7UIC8</accession>
<dbReference type="Proteomes" id="UP000001025">
    <property type="component" value="Chromosome"/>
</dbReference>
<proteinExistence type="predicted"/>
<name>Q7UIC8_RHOBA</name>
<evidence type="ECO:0000313" key="2">
    <source>
        <dbReference type="Proteomes" id="UP000001025"/>
    </source>
</evidence>
<dbReference type="AlphaFoldDB" id="Q7UIC8"/>
<reference evidence="1 2" key="1">
    <citation type="journal article" date="2003" name="Proc. Natl. Acad. Sci. U.S.A.">
        <title>Complete genome sequence of the marine planctomycete Pirellula sp. strain 1.</title>
        <authorList>
            <person name="Gloeckner F.O."/>
            <person name="Kube M."/>
            <person name="Bauer M."/>
            <person name="Teeling H."/>
            <person name="Lombardot T."/>
            <person name="Ludwig W."/>
            <person name="Gade D."/>
            <person name="Beck A."/>
            <person name="Borzym K."/>
            <person name="Heitmann K."/>
            <person name="Rabus R."/>
            <person name="Schlesner H."/>
            <person name="Amann R."/>
            <person name="Reinhardt R."/>
        </authorList>
    </citation>
    <scope>NUCLEOTIDE SEQUENCE [LARGE SCALE GENOMIC DNA]</scope>
    <source>
        <strain evidence="2">DSM 10527 / NCIMB 13988 / SH1</strain>
    </source>
</reference>
<dbReference type="InParanoid" id="Q7UIC8"/>
<organism evidence="1 2">
    <name type="scientific">Rhodopirellula baltica (strain DSM 10527 / NCIMB 13988 / SH1)</name>
    <dbReference type="NCBI Taxonomy" id="243090"/>
    <lineage>
        <taxon>Bacteria</taxon>
        <taxon>Pseudomonadati</taxon>
        <taxon>Planctomycetota</taxon>
        <taxon>Planctomycetia</taxon>
        <taxon>Pirellulales</taxon>
        <taxon>Pirellulaceae</taxon>
        <taxon>Rhodopirellula</taxon>
    </lineage>
</organism>
<sequence>MRYRASEALDGDGTQERLRQRIADYSSRPPFCSSGSDKSNPEFFSEMSSSFNITTSTFARNYQQSPESTLNWMHRRHPNPICNLI</sequence>
<dbReference type="EnsemblBacteria" id="CAD77686">
    <property type="protein sequence ID" value="CAD77686"/>
    <property type="gene ID" value="RB12621"/>
</dbReference>
<protein>
    <submittedName>
        <fullName evidence="1">Uncharacterized protein</fullName>
    </submittedName>
</protein>
<dbReference type="KEGG" id="rba:RB12621"/>
<dbReference type="STRING" id="243090.RB12621"/>
<dbReference type="HOGENOM" id="CLU_2510454_0_0_0"/>
<dbReference type="EMBL" id="BX294155">
    <property type="protein sequence ID" value="CAD77686.1"/>
    <property type="molecule type" value="Genomic_DNA"/>
</dbReference>
<keyword evidence="2" id="KW-1185">Reference proteome</keyword>
<gene>
    <name evidence="1" type="ordered locus">RB12621</name>
</gene>